<accession>A0A517YUK4</accession>
<comment type="subcellular location">
    <subcellularLocation>
        <location evidence="1">Bacterial microcompartment</location>
    </subcellularLocation>
</comment>
<dbReference type="EMBL" id="CP036425">
    <property type="protein sequence ID" value="QDU33910.1"/>
    <property type="molecule type" value="Genomic_DNA"/>
</dbReference>
<dbReference type="Pfam" id="PF00936">
    <property type="entry name" value="BMC"/>
    <property type="match status" value="1"/>
</dbReference>
<dbReference type="SMART" id="SM00877">
    <property type="entry name" value="BMC"/>
    <property type="match status" value="1"/>
</dbReference>
<dbReference type="GO" id="GO:0031469">
    <property type="term" value="C:bacterial microcompartment"/>
    <property type="evidence" value="ECO:0007669"/>
    <property type="project" value="UniProtKB-SubCell"/>
</dbReference>
<dbReference type="AlphaFoldDB" id="A0A517YUK4"/>
<dbReference type="InterPro" id="IPR000249">
    <property type="entry name" value="BMC_dom"/>
</dbReference>
<evidence type="ECO:0000256" key="1">
    <source>
        <dbReference type="ARBA" id="ARBA00024322"/>
    </source>
</evidence>
<dbReference type="KEGG" id="pcor:KS4_19700"/>
<evidence type="ECO:0000313" key="5">
    <source>
        <dbReference type="EMBL" id="QDU33910.1"/>
    </source>
</evidence>
<dbReference type="InterPro" id="IPR050575">
    <property type="entry name" value="BMC_shell"/>
</dbReference>
<dbReference type="PANTHER" id="PTHR33941">
    <property type="entry name" value="PROPANEDIOL UTILIZATION PROTEIN PDUA"/>
    <property type="match status" value="1"/>
</dbReference>
<sequence length="86" mass="8528">MNALGMIETKGQTGLVEATDAMLKAADVKLEKTIAIGGAFVTVIVKGDVGSVKAAVDAGAAAAGRVGELVAAHVIARPHDALVASF</sequence>
<comment type="similarity">
    <text evidence="3">Belongs to the bacterial microcompartments protein family.</text>
</comment>
<evidence type="ECO:0000313" key="6">
    <source>
        <dbReference type="Proteomes" id="UP000317369"/>
    </source>
</evidence>
<protein>
    <submittedName>
        <fullName evidence="5">Ethanolamine utilization protein EutM</fullName>
    </submittedName>
</protein>
<dbReference type="RefSeq" id="WP_145077337.1">
    <property type="nucleotide sequence ID" value="NZ_CP036425.1"/>
</dbReference>
<gene>
    <name evidence="5" type="primary">eutM</name>
    <name evidence="5" type="ORF">KS4_19700</name>
</gene>
<dbReference type="PANTHER" id="PTHR33941:SF11">
    <property type="entry name" value="BACTERIAL MICROCOMPARTMENT SHELL PROTEIN PDUJ"/>
    <property type="match status" value="1"/>
</dbReference>
<evidence type="ECO:0000256" key="3">
    <source>
        <dbReference type="PROSITE-ProRule" id="PRU01278"/>
    </source>
</evidence>
<reference evidence="5 6" key="1">
    <citation type="submission" date="2019-02" db="EMBL/GenBank/DDBJ databases">
        <title>Deep-cultivation of Planctomycetes and their phenomic and genomic characterization uncovers novel biology.</title>
        <authorList>
            <person name="Wiegand S."/>
            <person name="Jogler M."/>
            <person name="Boedeker C."/>
            <person name="Pinto D."/>
            <person name="Vollmers J."/>
            <person name="Rivas-Marin E."/>
            <person name="Kohn T."/>
            <person name="Peeters S.H."/>
            <person name="Heuer A."/>
            <person name="Rast P."/>
            <person name="Oberbeckmann S."/>
            <person name="Bunk B."/>
            <person name="Jeske O."/>
            <person name="Meyerdierks A."/>
            <person name="Storesund J.E."/>
            <person name="Kallscheuer N."/>
            <person name="Luecker S."/>
            <person name="Lage O.M."/>
            <person name="Pohl T."/>
            <person name="Merkel B.J."/>
            <person name="Hornburger P."/>
            <person name="Mueller R.-W."/>
            <person name="Bruemmer F."/>
            <person name="Labrenz M."/>
            <person name="Spormann A.M."/>
            <person name="Op den Camp H."/>
            <person name="Overmann J."/>
            <person name="Amann R."/>
            <person name="Jetten M.S.M."/>
            <person name="Mascher T."/>
            <person name="Medema M.H."/>
            <person name="Devos D.P."/>
            <person name="Kaster A.-K."/>
            <person name="Ovreas L."/>
            <person name="Rohde M."/>
            <person name="Galperin M.Y."/>
            <person name="Jogler C."/>
        </authorList>
    </citation>
    <scope>NUCLEOTIDE SEQUENCE [LARGE SCALE GENOMIC DNA]</scope>
    <source>
        <strain evidence="5 6">KS4</strain>
    </source>
</reference>
<dbReference type="InterPro" id="IPR044872">
    <property type="entry name" value="CcmK/CsoS1_BMC"/>
</dbReference>
<name>A0A517YUK4_9BACT</name>
<dbReference type="Gene3D" id="3.30.70.1710">
    <property type="match status" value="1"/>
</dbReference>
<dbReference type="OrthoDB" id="9812608at2"/>
<organism evidence="5 6">
    <name type="scientific">Poriferisphaera corsica</name>
    <dbReference type="NCBI Taxonomy" id="2528020"/>
    <lineage>
        <taxon>Bacteria</taxon>
        <taxon>Pseudomonadati</taxon>
        <taxon>Planctomycetota</taxon>
        <taxon>Phycisphaerae</taxon>
        <taxon>Phycisphaerales</taxon>
        <taxon>Phycisphaeraceae</taxon>
        <taxon>Poriferisphaera</taxon>
    </lineage>
</organism>
<dbReference type="InterPro" id="IPR037233">
    <property type="entry name" value="CcmK-like_sf"/>
</dbReference>
<keyword evidence="6" id="KW-1185">Reference proteome</keyword>
<evidence type="ECO:0000256" key="2">
    <source>
        <dbReference type="ARBA" id="ARBA00024446"/>
    </source>
</evidence>
<dbReference type="SUPFAM" id="SSF143414">
    <property type="entry name" value="CcmK-like"/>
    <property type="match status" value="1"/>
</dbReference>
<dbReference type="Proteomes" id="UP000317369">
    <property type="component" value="Chromosome"/>
</dbReference>
<feature type="domain" description="BMC" evidence="4">
    <location>
        <begin position="3"/>
        <end position="86"/>
    </location>
</feature>
<dbReference type="CDD" id="cd07045">
    <property type="entry name" value="BMC_CcmK_like"/>
    <property type="match status" value="1"/>
</dbReference>
<keyword evidence="2" id="KW-1283">Bacterial microcompartment</keyword>
<proteinExistence type="inferred from homology"/>
<evidence type="ECO:0000259" key="4">
    <source>
        <dbReference type="PROSITE" id="PS51930"/>
    </source>
</evidence>
<dbReference type="PROSITE" id="PS51930">
    <property type="entry name" value="BMC_2"/>
    <property type="match status" value="1"/>
</dbReference>